<evidence type="ECO:0000313" key="2">
    <source>
        <dbReference type="EMBL" id="KAF2240255.1"/>
    </source>
</evidence>
<dbReference type="RefSeq" id="XP_033675259.1">
    <property type="nucleotide sequence ID" value="XM_033832412.1"/>
</dbReference>
<evidence type="ECO:0000313" key="3">
    <source>
        <dbReference type="Proteomes" id="UP000800094"/>
    </source>
</evidence>
<accession>A0A6A6HQ57</accession>
<dbReference type="InterPro" id="IPR002575">
    <property type="entry name" value="Aminoglycoside_PTrfase"/>
</dbReference>
<dbReference type="Gene3D" id="3.90.1200.10">
    <property type="match status" value="1"/>
</dbReference>
<name>A0A6A6HQ57_9PLEO</name>
<dbReference type="OrthoDB" id="3764476at2759"/>
<dbReference type="AlphaFoldDB" id="A0A6A6HQ57"/>
<dbReference type="PANTHER" id="PTHR21310:SF55">
    <property type="entry name" value="AMINOGLYCOSIDE PHOSPHOTRANSFERASE DOMAIN-CONTAINING PROTEIN"/>
    <property type="match status" value="1"/>
</dbReference>
<feature type="domain" description="Aminoglycoside phosphotransferase" evidence="1">
    <location>
        <begin position="54"/>
        <end position="220"/>
    </location>
</feature>
<dbReference type="Proteomes" id="UP000800094">
    <property type="component" value="Unassembled WGS sequence"/>
</dbReference>
<evidence type="ECO:0000259" key="1">
    <source>
        <dbReference type="Pfam" id="PF01636"/>
    </source>
</evidence>
<dbReference type="EMBL" id="ML987222">
    <property type="protein sequence ID" value="KAF2240255.1"/>
    <property type="molecule type" value="Genomic_DNA"/>
</dbReference>
<keyword evidence="3" id="KW-1185">Reference proteome</keyword>
<proteinExistence type="predicted"/>
<dbReference type="PANTHER" id="PTHR21310">
    <property type="entry name" value="AMINOGLYCOSIDE PHOSPHOTRANSFERASE-RELATED-RELATED"/>
    <property type="match status" value="1"/>
</dbReference>
<protein>
    <recommendedName>
        <fullName evidence="1">Aminoglycoside phosphotransferase domain-containing protein</fullName>
    </recommendedName>
</protein>
<dbReference type="Pfam" id="PF01636">
    <property type="entry name" value="APH"/>
    <property type="match status" value="1"/>
</dbReference>
<dbReference type="InterPro" id="IPR051678">
    <property type="entry name" value="AGP_Transferase"/>
</dbReference>
<dbReference type="InterPro" id="IPR011009">
    <property type="entry name" value="Kinase-like_dom_sf"/>
</dbReference>
<dbReference type="SUPFAM" id="SSF56112">
    <property type="entry name" value="Protein kinase-like (PK-like)"/>
    <property type="match status" value="1"/>
</dbReference>
<organism evidence="2 3">
    <name type="scientific">Trematosphaeria pertusa</name>
    <dbReference type="NCBI Taxonomy" id="390896"/>
    <lineage>
        <taxon>Eukaryota</taxon>
        <taxon>Fungi</taxon>
        <taxon>Dikarya</taxon>
        <taxon>Ascomycota</taxon>
        <taxon>Pezizomycotina</taxon>
        <taxon>Dothideomycetes</taxon>
        <taxon>Pleosporomycetidae</taxon>
        <taxon>Pleosporales</taxon>
        <taxon>Massarineae</taxon>
        <taxon>Trematosphaeriaceae</taxon>
        <taxon>Trematosphaeria</taxon>
    </lineage>
</organism>
<sequence length="271" mass="31239">MDPVLNLYGKIVEVRKLPIKEYVVRERSFTKRELLPEQLQKGPGEKLWLWKWGKERLLNEAHALNVVRQHTSIPVPEVLDYGVDDMGRTFVTMERIYGITLESIGKECRMPSSGRKAHVSHGECKICADTAHANTDIFITNHVLPQLRRLTSDVTGLDGFVLPPPRITETVPRAAWQPITSAKREFVFVHGDLARHNIMISPETLEVTCIFDWEHAGYFPLELEVDAWRMNHSEYFQLFTCQERIQRELELIGGKGRLPSCMKEGFMLRSE</sequence>
<gene>
    <name evidence="2" type="ORF">BU26DRAFT_556968</name>
</gene>
<reference evidence="2" key="1">
    <citation type="journal article" date="2020" name="Stud. Mycol.">
        <title>101 Dothideomycetes genomes: a test case for predicting lifestyles and emergence of pathogens.</title>
        <authorList>
            <person name="Haridas S."/>
            <person name="Albert R."/>
            <person name="Binder M."/>
            <person name="Bloem J."/>
            <person name="Labutti K."/>
            <person name="Salamov A."/>
            <person name="Andreopoulos B."/>
            <person name="Baker S."/>
            <person name="Barry K."/>
            <person name="Bills G."/>
            <person name="Bluhm B."/>
            <person name="Cannon C."/>
            <person name="Castanera R."/>
            <person name="Culley D."/>
            <person name="Daum C."/>
            <person name="Ezra D."/>
            <person name="Gonzalez J."/>
            <person name="Henrissat B."/>
            <person name="Kuo A."/>
            <person name="Liang C."/>
            <person name="Lipzen A."/>
            <person name="Lutzoni F."/>
            <person name="Magnuson J."/>
            <person name="Mondo S."/>
            <person name="Nolan M."/>
            <person name="Ohm R."/>
            <person name="Pangilinan J."/>
            <person name="Park H.-J."/>
            <person name="Ramirez L."/>
            <person name="Alfaro M."/>
            <person name="Sun H."/>
            <person name="Tritt A."/>
            <person name="Yoshinaga Y."/>
            <person name="Zwiers L.-H."/>
            <person name="Turgeon B."/>
            <person name="Goodwin S."/>
            <person name="Spatafora J."/>
            <person name="Crous P."/>
            <person name="Grigoriev I."/>
        </authorList>
    </citation>
    <scope>NUCLEOTIDE SEQUENCE</scope>
    <source>
        <strain evidence="2">CBS 122368</strain>
    </source>
</reference>
<dbReference type="GeneID" id="54585742"/>